<dbReference type="Proteomes" id="UP000638648">
    <property type="component" value="Unassembled WGS sequence"/>
</dbReference>
<gene>
    <name evidence="2" type="ORF">HEB94_005887</name>
</gene>
<reference evidence="2" key="1">
    <citation type="submission" date="2020-10" db="EMBL/GenBank/DDBJ databases">
        <title>Sequencing the genomes of 1000 actinobacteria strains.</title>
        <authorList>
            <person name="Klenk H.-P."/>
        </authorList>
    </citation>
    <scope>NUCLEOTIDE SEQUENCE</scope>
    <source>
        <strain evidence="2">DSM 45354</strain>
    </source>
</reference>
<dbReference type="InterPro" id="IPR011009">
    <property type="entry name" value="Kinase-like_dom_sf"/>
</dbReference>
<evidence type="ECO:0000259" key="1">
    <source>
        <dbReference type="Pfam" id="PF01636"/>
    </source>
</evidence>
<protein>
    <submittedName>
        <fullName evidence="2">Aminoglycoside phosphotransferase (APT) family kinase protein</fullName>
    </submittedName>
</protein>
<keyword evidence="2" id="KW-0418">Kinase</keyword>
<dbReference type="Gene3D" id="3.90.1200.10">
    <property type="match status" value="1"/>
</dbReference>
<dbReference type="SUPFAM" id="SSF56112">
    <property type="entry name" value="Protein kinase-like (PK-like)"/>
    <property type="match status" value="1"/>
</dbReference>
<organism evidence="2 3">
    <name type="scientific">Actinopolymorpha pittospori</name>
    <dbReference type="NCBI Taxonomy" id="648752"/>
    <lineage>
        <taxon>Bacteria</taxon>
        <taxon>Bacillati</taxon>
        <taxon>Actinomycetota</taxon>
        <taxon>Actinomycetes</taxon>
        <taxon>Propionibacteriales</taxon>
        <taxon>Actinopolymorphaceae</taxon>
        <taxon>Actinopolymorpha</taxon>
    </lineage>
</organism>
<proteinExistence type="predicted"/>
<dbReference type="InterPro" id="IPR051678">
    <property type="entry name" value="AGP_Transferase"/>
</dbReference>
<dbReference type="PANTHER" id="PTHR21310">
    <property type="entry name" value="AMINOGLYCOSIDE PHOSPHOTRANSFERASE-RELATED-RELATED"/>
    <property type="match status" value="1"/>
</dbReference>
<keyword evidence="3" id="KW-1185">Reference proteome</keyword>
<name>A0A927MYS2_9ACTN</name>
<dbReference type="AlphaFoldDB" id="A0A927MYS2"/>
<dbReference type="Pfam" id="PF01636">
    <property type="entry name" value="APH"/>
    <property type="match status" value="1"/>
</dbReference>
<keyword evidence="2" id="KW-0808">Transferase</keyword>
<sequence>MEMSPAHHRAAALIADVLGAKPVFTQAPWTWGPTVVVEATIDDDLTVFIKAGANQNVHAEATVMEHVRAAGIPTVEVLACGADEQLPGGRWMMTRAASGQPLQDVGRTAPTIGRTLDDLAECYARLHKVDLPGFGPLTADGQRGTFDSWSQWQRQTVEDAIEALGQHSLVSAAFVSRVRQLCDEFATDLDRAPAVLLHADLGDGETFVDPETGAVTAIVDWGAALVGDPLYDLVRFVGGGPADDPRPGQLQPTLHARYFERSPYETDHAQRMLKFYRFHICVVEAAWGEDLGWTRGHVTWAEQLIEELRR</sequence>
<evidence type="ECO:0000313" key="3">
    <source>
        <dbReference type="Proteomes" id="UP000638648"/>
    </source>
</evidence>
<comment type="caution">
    <text evidence="2">The sequence shown here is derived from an EMBL/GenBank/DDBJ whole genome shotgun (WGS) entry which is preliminary data.</text>
</comment>
<dbReference type="Gene3D" id="3.30.200.150">
    <property type="match status" value="1"/>
</dbReference>
<accession>A0A927MYS2</accession>
<dbReference type="PANTHER" id="PTHR21310:SF15">
    <property type="entry name" value="AMINOGLYCOSIDE PHOSPHOTRANSFERASE DOMAIN-CONTAINING PROTEIN"/>
    <property type="match status" value="1"/>
</dbReference>
<feature type="domain" description="Aminoglycoside phosphotransferase" evidence="1">
    <location>
        <begin position="53"/>
        <end position="245"/>
    </location>
</feature>
<evidence type="ECO:0000313" key="2">
    <source>
        <dbReference type="EMBL" id="MBE1609039.1"/>
    </source>
</evidence>
<dbReference type="GO" id="GO:0016301">
    <property type="term" value="F:kinase activity"/>
    <property type="evidence" value="ECO:0007669"/>
    <property type="project" value="UniProtKB-KW"/>
</dbReference>
<dbReference type="EMBL" id="JADBEM010000001">
    <property type="protein sequence ID" value="MBE1609039.1"/>
    <property type="molecule type" value="Genomic_DNA"/>
</dbReference>
<dbReference type="InterPro" id="IPR002575">
    <property type="entry name" value="Aminoglycoside_PTrfase"/>
</dbReference>